<name>A0ABU4CQL3_RHOJO</name>
<dbReference type="PROSITE" id="PS50983">
    <property type="entry name" value="FE_B12_PBP"/>
    <property type="match status" value="1"/>
</dbReference>
<gene>
    <name evidence="3" type="ORF">R3Q59_35795</name>
</gene>
<dbReference type="Gene3D" id="3.40.50.1980">
    <property type="entry name" value="Nitrogenase molybdenum iron protein domain"/>
    <property type="match status" value="2"/>
</dbReference>
<accession>A0ABU4CQL3</accession>
<feature type="domain" description="Fe/B12 periplasmic-binding" evidence="2">
    <location>
        <begin position="77"/>
        <end position="362"/>
    </location>
</feature>
<dbReference type="RefSeq" id="WP_317571175.1">
    <property type="nucleotide sequence ID" value="NZ_JAWLKA010000029.1"/>
</dbReference>
<proteinExistence type="inferred from homology"/>
<sequence length="393" mass="42702">MRSRNGTPLSSPAVSRRDFGRLTALTALALGGTTLAACSSSDAAEVTTGTDTATAGSIVDETGRTIDLALPAQRVLSGLGGNQYILELIRAVGGEDRIVGATASQITTDGWSGYWDSFPGISPDSLIAGQTGGFNYDKILELNPDVLLTGSNSPWQEAQSKLAPFGIEVVVFTAWEPRFSDTNVALLGKLFGTEDQAEKYRTAVPGAIAGVLSERLAGLQDSEKKRVYFEAATDFVAGVPGGWDWVIRYAGGSNIYSDILINGGVGWNDYTVEPADILARNPDFIIKNGVQGLPQGFYQPWARDKFVSTAQSIVGRPGFADLTAIRDGNLWVTNNYLVSSASKWIGALYLASWLYPERFEGVDKEQYFRAWVEEYQHSQYIPDTEYYYHHETA</sequence>
<comment type="caution">
    <text evidence="3">The sequence shown here is derived from an EMBL/GenBank/DDBJ whole genome shotgun (WGS) entry which is preliminary data.</text>
</comment>
<keyword evidence="4" id="KW-1185">Reference proteome</keyword>
<comment type="similarity">
    <text evidence="1">Belongs to the bacterial solute-binding protein 8 family.</text>
</comment>
<dbReference type="SUPFAM" id="SSF53807">
    <property type="entry name" value="Helical backbone' metal receptor"/>
    <property type="match status" value="1"/>
</dbReference>
<dbReference type="Pfam" id="PF01497">
    <property type="entry name" value="Peripla_BP_2"/>
    <property type="match status" value="1"/>
</dbReference>
<evidence type="ECO:0000313" key="3">
    <source>
        <dbReference type="EMBL" id="MDV6285852.1"/>
    </source>
</evidence>
<dbReference type="EMBL" id="JAWLKA010000029">
    <property type="protein sequence ID" value="MDV6285852.1"/>
    <property type="molecule type" value="Genomic_DNA"/>
</dbReference>
<reference evidence="3 4" key="1">
    <citation type="submission" date="2023-10" db="EMBL/GenBank/DDBJ databases">
        <title>Development of a sustainable strategy for remediation of hydrocarbon-contaminated territories based on the waste exchange concept.</title>
        <authorList>
            <person name="Krivoruchko A."/>
        </authorList>
    </citation>
    <scope>NUCLEOTIDE SEQUENCE [LARGE SCALE GENOMIC DNA]</scope>
    <source>
        <strain evidence="3 4">IEGM 60</strain>
    </source>
</reference>
<dbReference type="Proteomes" id="UP001185737">
    <property type="component" value="Unassembled WGS sequence"/>
</dbReference>
<evidence type="ECO:0000259" key="2">
    <source>
        <dbReference type="PROSITE" id="PS50983"/>
    </source>
</evidence>
<dbReference type="PANTHER" id="PTHR30535:SF34">
    <property type="entry name" value="MOLYBDATE-BINDING PROTEIN MOLA"/>
    <property type="match status" value="1"/>
</dbReference>
<protein>
    <submittedName>
        <fullName evidence="3">ABC transporter substrate-binding protein</fullName>
    </submittedName>
</protein>
<dbReference type="InterPro" id="IPR006311">
    <property type="entry name" value="TAT_signal"/>
</dbReference>
<dbReference type="InterPro" id="IPR050902">
    <property type="entry name" value="ABC_Transporter_SBP"/>
</dbReference>
<evidence type="ECO:0000256" key="1">
    <source>
        <dbReference type="ARBA" id="ARBA00008814"/>
    </source>
</evidence>
<organism evidence="3 4">
    <name type="scientific">Rhodococcus jostii</name>
    <dbReference type="NCBI Taxonomy" id="132919"/>
    <lineage>
        <taxon>Bacteria</taxon>
        <taxon>Bacillati</taxon>
        <taxon>Actinomycetota</taxon>
        <taxon>Actinomycetes</taxon>
        <taxon>Mycobacteriales</taxon>
        <taxon>Nocardiaceae</taxon>
        <taxon>Rhodococcus</taxon>
    </lineage>
</organism>
<dbReference type="PROSITE" id="PS51318">
    <property type="entry name" value="TAT"/>
    <property type="match status" value="1"/>
</dbReference>
<dbReference type="InterPro" id="IPR002491">
    <property type="entry name" value="ABC_transptr_periplasmic_BD"/>
</dbReference>
<evidence type="ECO:0000313" key="4">
    <source>
        <dbReference type="Proteomes" id="UP001185737"/>
    </source>
</evidence>
<dbReference type="PANTHER" id="PTHR30535">
    <property type="entry name" value="VITAMIN B12-BINDING PROTEIN"/>
    <property type="match status" value="1"/>
</dbReference>